<evidence type="ECO:0000256" key="6">
    <source>
        <dbReference type="ARBA" id="ARBA00023235"/>
    </source>
</evidence>
<dbReference type="FunFam" id="3.50.7.10:FF:000001">
    <property type="entry name" value="60 kDa chaperonin"/>
    <property type="match status" value="1"/>
</dbReference>
<dbReference type="GO" id="GO:0016853">
    <property type="term" value="F:isomerase activity"/>
    <property type="evidence" value="ECO:0007669"/>
    <property type="project" value="UniProtKB-KW"/>
</dbReference>
<accession>A0A8B6MAL2</accession>
<dbReference type="InterPro" id="IPR027409">
    <property type="entry name" value="GroEL-like_apical_dom_sf"/>
</dbReference>
<dbReference type="AlphaFoldDB" id="A0A8B6MAL2"/>
<comment type="similarity">
    <text evidence="1 7">Belongs to the chaperonin (HSP60) family.</text>
</comment>
<comment type="subunit">
    <text evidence="8">Forms a cylinder of 14 subunits composed of two heptameric rings stacked back-to-back. Interacts with the co-chaperonin GroES.</text>
</comment>
<evidence type="ECO:0000256" key="2">
    <source>
        <dbReference type="ARBA" id="ARBA00022490"/>
    </source>
</evidence>
<comment type="caution">
    <text evidence="9">The sequence shown here is derived from an EMBL/GenBank/DDBJ whole genome shotgun (WGS) entry which is preliminary data.</text>
</comment>
<dbReference type="GO" id="GO:0140662">
    <property type="term" value="F:ATP-dependent protein folding chaperone"/>
    <property type="evidence" value="ECO:0007669"/>
    <property type="project" value="InterPro"/>
</dbReference>
<evidence type="ECO:0000256" key="1">
    <source>
        <dbReference type="ARBA" id="ARBA00006607"/>
    </source>
</evidence>
<dbReference type="SUPFAM" id="SSF52029">
    <property type="entry name" value="GroEL apical domain-like"/>
    <property type="match status" value="1"/>
</dbReference>
<organism evidence="9 10">
    <name type="scientific">Methylocella tundrae</name>
    <dbReference type="NCBI Taxonomy" id="227605"/>
    <lineage>
        <taxon>Bacteria</taxon>
        <taxon>Pseudomonadati</taxon>
        <taxon>Pseudomonadota</taxon>
        <taxon>Alphaproteobacteria</taxon>
        <taxon>Hyphomicrobiales</taxon>
        <taxon>Beijerinckiaceae</taxon>
        <taxon>Methylocella</taxon>
    </lineage>
</organism>
<dbReference type="Gene3D" id="3.50.7.10">
    <property type="entry name" value="GroEL"/>
    <property type="match status" value="1"/>
</dbReference>
<dbReference type="Gene3D" id="3.30.260.10">
    <property type="entry name" value="TCP-1-like chaperonin intermediate domain"/>
    <property type="match status" value="1"/>
</dbReference>
<name>A0A8B6MAL2_METTU</name>
<keyword evidence="2" id="KW-0963">Cytoplasm</keyword>
<evidence type="ECO:0000313" key="10">
    <source>
        <dbReference type="Proteomes" id="UP000485880"/>
    </source>
</evidence>
<protein>
    <recommendedName>
        <fullName evidence="8">60 kDa chaperonin</fullName>
    </recommendedName>
</protein>
<dbReference type="Pfam" id="PF00118">
    <property type="entry name" value="Cpn60_TCP1"/>
    <property type="match status" value="1"/>
</dbReference>
<dbReference type="NCBIfam" id="NF000592">
    <property type="entry name" value="PRK00013.1"/>
    <property type="match status" value="1"/>
</dbReference>
<dbReference type="Proteomes" id="UP000485880">
    <property type="component" value="Unassembled WGS sequence"/>
</dbReference>
<evidence type="ECO:0000256" key="8">
    <source>
        <dbReference type="RuleBase" id="RU000419"/>
    </source>
</evidence>
<dbReference type="InterPro" id="IPR027410">
    <property type="entry name" value="TCP-1-like_intermed_sf"/>
</dbReference>
<dbReference type="NCBIfam" id="NF009489">
    <property type="entry name" value="PRK12851.1"/>
    <property type="match status" value="1"/>
</dbReference>
<dbReference type="InterPro" id="IPR001844">
    <property type="entry name" value="Cpn60/GroEL"/>
</dbReference>
<reference evidence="9 10" key="1">
    <citation type="submission" date="2019-05" db="EMBL/GenBank/DDBJ databases">
        <authorList>
            <person name="Farhan Ul Haque M."/>
        </authorList>
    </citation>
    <scope>NUCLEOTIDE SEQUENCE [LARGE SCALE GENOMIC DNA]</scope>
    <source>
        <strain evidence="9">2</strain>
    </source>
</reference>
<dbReference type="EMBL" id="CABFMQ020000120">
    <property type="protein sequence ID" value="VTZ52067.1"/>
    <property type="molecule type" value="Genomic_DNA"/>
</dbReference>
<dbReference type="Gene3D" id="1.10.560.10">
    <property type="entry name" value="GroEL-like equatorial domain"/>
    <property type="match status" value="1"/>
</dbReference>
<dbReference type="GO" id="GO:0005524">
    <property type="term" value="F:ATP binding"/>
    <property type="evidence" value="ECO:0007669"/>
    <property type="project" value="UniProtKB-KW"/>
</dbReference>
<comment type="function">
    <text evidence="8">Together with its co-chaperonin GroES, plays an essential role in assisting protein folding. The GroEL-GroES system forms a nano-cage that allows encapsulation of the non-native substrate proteins and provides a physical environment optimized to promote and accelerate protein folding.</text>
</comment>
<dbReference type="RefSeq" id="WP_174513727.1">
    <property type="nucleotide sequence ID" value="NZ_CABFMQ020000120.1"/>
</dbReference>
<gene>
    <name evidence="9" type="primary">prmG</name>
    <name evidence="9" type="ORF">MPC4_60156</name>
</gene>
<evidence type="ECO:0000256" key="5">
    <source>
        <dbReference type="ARBA" id="ARBA00023186"/>
    </source>
</evidence>
<evidence type="ECO:0000256" key="7">
    <source>
        <dbReference type="RuleBase" id="RU000418"/>
    </source>
</evidence>
<keyword evidence="3" id="KW-0547">Nucleotide-binding</keyword>
<dbReference type="SUPFAM" id="SSF48592">
    <property type="entry name" value="GroEL equatorial domain-like"/>
    <property type="match status" value="1"/>
</dbReference>
<sequence length="547" mass="57345">MAKLMLHGSEARAALARGVEKLATAVGGTLGPRGLNAIIARPQGTPIVSRDGVSIAEEIELECRFENLGAQIVREVSKQTADVAGDGTTTATVLANALIQQGVAILSQGGAAAADLIEGLDDAEEAMVEALATRARPLAGPHQLRSVATIAGTDKALGDIVAKALEAVGPDGIITLDQGSAVEDVIEVIEGFSFDRGYVSHHMITDVPTMRAVLDDAYILLTDQKILRFEQIQHLVEAIEAKDASLLIIAEEVDPKALIGLLASRSKGRGRFVVVNPPDFGHWRRQMMEDIGVLTGGEVIFGDLGYALERTSLENLGRAECVVVSQFETMILRGRGSPEAVEARRAQIRQQIDLAPQNIERDKLDERMSKMTSGTVRILAGGVTPAERRRRLQLLDDALCSGRAALLDGVVAGGGTTLLELAATIRPKGNGAANEGAAIGVALFRSAMQRPLAQIAENAGRDPEATIAAVAKAPAGVGFDARTGQLADMFEAGVIDPVRVTIASVRNAVSSAKLILGTNTLIVDRGDYVDPTAGPARGGGGELLGRA</sequence>
<dbReference type="NCBIfam" id="NF009487">
    <property type="entry name" value="PRK12849.1"/>
    <property type="match status" value="1"/>
</dbReference>
<evidence type="ECO:0000256" key="4">
    <source>
        <dbReference type="ARBA" id="ARBA00022840"/>
    </source>
</evidence>
<proteinExistence type="inferred from homology"/>
<keyword evidence="4" id="KW-0067">ATP-binding</keyword>
<keyword evidence="10" id="KW-1185">Reference proteome</keyword>
<evidence type="ECO:0000313" key="9">
    <source>
        <dbReference type="EMBL" id="VTZ52067.1"/>
    </source>
</evidence>
<keyword evidence="5" id="KW-0143">Chaperone</keyword>
<dbReference type="GO" id="GO:0042026">
    <property type="term" value="P:protein refolding"/>
    <property type="evidence" value="ECO:0007669"/>
    <property type="project" value="InterPro"/>
</dbReference>
<dbReference type="SUPFAM" id="SSF54849">
    <property type="entry name" value="GroEL-intermediate domain like"/>
    <property type="match status" value="1"/>
</dbReference>
<dbReference type="PRINTS" id="PR00298">
    <property type="entry name" value="CHAPERONIN60"/>
</dbReference>
<dbReference type="InterPro" id="IPR002423">
    <property type="entry name" value="Cpn60/GroEL/TCP-1"/>
</dbReference>
<keyword evidence="6" id="KW-0413">Isomerase</keyword>
<dbReference type="CDD" id="cd03344">
    <property type="entry name" value="GroEL"/>
    <property type="match status" value="1"/>
</dbReference>
<dbReference type="NCBIfam" id="NF009488">
    <property type="entry name" value="PRK12850.1"/>
    <property type="match status" value="1"/>
</dbReference>
<dbReference type="InterPro" id="IPR027413">
    <property type="entry name" value="GROEL-like_equatorial_sf"/>
</dbReference>
<dbReference type="PANTHER" id="PTHR45633">
    <property type="entry name" value="60 KDA HEAT SHOCK PROTEIN, MITOCHONDRIAL"/>
    <property type="match status" value="1"/>
</dbReference>
<evidence type="ECO:0000256" key="3">
    <source>
        <dbReference type="ARBA" id="ARBA00022741"/>
    </source>
</evidence>